<gene>
    <name evidence="2" type="ORF">RJ639_007067</name>
</gene>
<comment type="caution">
    <text evidence="2">The sequence shown here is derived from an EMBL/GenBank/DDBJ whole genome shotgun (WGS) entry which is preliminary data.</text>
</comment>
<dbReference type="InterPro" id="IPR004041">
    <property type="entry name" value="NAF_dom"/>
</dbReference>
<protein>
    <recommendedName>
        <fullName evidence="1">NAF domain-containing protein</fullName>
    </recommendedName>
</protein>
<feature type="domain" description="NAF" evidence="1">
    <location>
        <begin position="29"/>
        <end position="74"/>
    </location>
</feature>
<dbReference type="AlphaFoldDB" id="A0AA88VXY5"/>
<reference evidence="2" key="1">
    <citation type="submission" date="2022-12" db="EMBL/GenBank/DDBJ databases">
        <title>Draft genome assemblies for two species of Escallonia (Escalloniales).</title>
        <authorList>
            <person name="Chanderbali A."/>
            <person name="Dervinis C."/>
            <person name="Anghel I."/>
            <person name="Soltis D."/>
            <person name="Soltis P."/>
            <person name="Zapata F."/>
        </authorList>
    </citation>
    <scope>NUCLEOTIDE SEQUENCE</scope>
    <source>
        <strain evidence="2">UCBG64.0493</strain>
        <tissue evidence="2">Leaf</tissue>
    </source>
</reference>
<dbReference type="EMBL" id="JAVXUP010001070">
    <property type="protein sequence ID" value="KAK3016420.1"/>
    <property type="molecule type" value="Genomic_DNA"/>
</dbReference>
<accession>A0AA88VXY5</accession>
<proteinExistence type="predicted"/>
<evidence type="ECO:0000313" key="3">
    <source>
        <dbReference type="Proteomes" id="UP001188597"/>
    </source>
</evidence>
<name>A0AA88VXY5_9ASTE</name>
<dbReference type="Pfam" id="PF03822">
    <property type="entry name" value="NAF"/>
    <property type="match status" value="1"/>
</dbReference>
<dbReference type="GO" id="GO:0007165">
    <property type="term" value="P:signal transduction"/>
    <property type="evidence" value="ECO:0007669"/>
    <property type="project" value="InterPro"/>
</dbReference>
<organism evidence="2 3">
    <name type="scientific">Escallonia herrerae</name>
    <dbReference type="NCBI Taxonomy" id="1293975"/>
    <lineage>
        <taxon>Eukaryota</taxon>
        <taxon>Viridiplantae</taxon>
        <taxon>Streptophyta</taxon>
        <taxon>Embryophyta</taxon>
        <taxon>Tracheophyta</taxon>
        <taxon>Spermatophyta</taxon>
        <taxon>Magnoliopsida</taxon>
        <taxon>eudicotyledons</taxon>
        <taxon>Gunneridae</taxon>
        <taxon>Pentapetalae</taxon>
        <taxon>asterids</taxon>
        <taxon>campanulids</taxon>
        <taxon>Escalloniales</taxon>
        <taxon>Escalloniaceae</taxon>
        <taxon>Escallonia</taxon>
    </lineage>
</organism>
<evidence type="ECO:0000313" key="2">
    <source>
        <dbReference type="EMBL" id="KAK3016420.1"/>
    </source>
</evidence>
<dbReference type="Gene3D" id="3.30.310.80">
    <property type="entry name" value="Kinase associated domain 1, KA1"/>
    <property type="match status" value="1"/>
</dbReference>
<dbReference type="Proteomes" id="UP001188597">
    <property type="component" value="Unassembled WGS sequence"/>
</dbReference>
<sequence>MDIFLFQNQLWFTLACRSTSWLAVAQNKRVDMSSLFEENEREEKEETRFTTARSASCMISKLEEVAKAVKFRMRLQG</sequence>
<keyword evidence="3" id="KW-1185">Reference proteome</keyword>
<evidence type="ECO:0000259" key="1">
    <source>
        <dbReference type="Pfam" id="PF03822"/>
    </source>
</evidence>